<keyword evidence="7" id="KW-1185">Reference proteome</keyword>
<name>A0A0N8WFZ1_9FLAO</name>
<keyword evidence="2" id="KW-0285">Flavoprotein</keyword>
<gene>
    <name evidence="6" type="ORF">AAY42_09255</name>
</gene>
<proteinExistence type="inferred from homology"/>
<dbReference type="InterPro" id="IPR002563">
    <property type="entry name" value="Flavin_Rdtase-like_dom"/>
</dbReference>
<dbReference type="GO" id="GO:0016646">
    <property type="term" value="F:oxidoreductase activity, acting on the CH-NH group of donors, NAD or NADP as acceptor"/>
    <property type="evidence" value="ECO:0007669"/>
    <property type="project" value="UniProtKB-ARBA"/>
</dbReference>
<dbReference type="InterPro" id="IPR012349">
    <property type="entry name" value="Split_barrel_FMN-bd"/>
</dbReference>
<reference evidence="6 7" key="1">
    <citation type="submission" date="2015-04" db="EMBL/GenBank/DDBJ databases">
        <title>Complete genome of flavobacterium.</title>
        <authorList>
            <person name="Kwon Y.M."/>
            <person name="Kim S.-J."/>
        </authorList>
    </citation>
    <scope>NUCLEOTIDE SEQUENCE [LARGE SCALE GENOMIC DNA]</scope>
    <source>
        <strain evidence="6 7">DK169</strain>
    </source>
</reference>
<organism evidence="6 7">
    <name type="scientific">Flagellimonas eckloniae</name>
    <dbReference type="NCBI Taxonomy" id="346185"/>
    <lineage>
        <taxon>Bacteria</taxon>
        <taxon>Pseudomonadati</taxon>
        <taxon>Bacteroidota</taxon>
        <taxon>Flavobacteriia</taxon>
        <taxon>Flavobacteriales</taxon>
        <taxon>Flavobacteriaceae</taxon>
        <taxon>Flagellimonas</taxon>
    </lineage>
</organism>
<dbReference type="Proteomes" id="UP000050827">
    <property type="component" value="Unassembled WGS sequence"/>
</dbReference>
<accession>A0A0N8WFZ1</accession>
<evidence type="ECO:0000256" key="2">
    <source>
        <dbReference type="ARBA" id="ARBA00022630"/>
    </source>
</evidence>
<evidence type="ECO:0000313" key="6">
    <source>
        <dbReference type="EMBL" id="KQC30043.1"/>
    </source>
</evidence>
<dbReference type="GO" id="GO:0010181">
    <property type="term" value="F:FMN binding"/>
    <property type="evidence" value="ECO:0007669"/>
    <property type="project" value="InterPro"/>
</dbReference>
<dbReference type="STRING" id="346185.AAY42_09255"/>
<feature type="domain" description="Flavin reductase like" evidence="5">
    <location>
        <begin position="23"/>
        <end position="175"/>
    </location>
</feature>
<sequence>MSSIKTINPSSIPQPELHAYLLSAVAPRPICFASTIDSVGNVNLSPFSFFNVFSSNPPMLIFSPSRSGRDNSLKHSHQNIKEVPEVVINIVDYPIVEQMSLSSTAYEKGVNEFIKSGLTQVPSKKIRPPRVAEAPISFECKVERIIELGDTPGAGNLILAKVELIHINEKSMDEQGKLDPLKLDLVGRMGGSWYTRASGNSLFEIPKPIRNKGIGVDQLPEGIRNSTVLTGNNLGRLGNLEKLPTPEEIEQVGLDDEIKMLSKRLNGNLEKFKKELHWISQQMLKENDTEKALKVLLYAEKLGE</sequence>
<dbReference type="OrthoDB" id="9794638at2"/>
<dbReference type="PANTHER" id="PTHR33798:SF5">
    <property type="entry name" value="FLAVIN REDUCTASE LIKE DOMAIN-CONTAINING PROTEIN"/>
    <property type="match status" value="1"/>
</dbReference>
<dbReference type="SMART" id="SM00903">
    <property type="entry name" value="Flavin_Reduct"/>
    <property type="match status" value="1"/>
</dbReference>
<dbReference type="PATRIC" id="fig|1547436.3.peg.1904"/>
<comment type="caution">
    <text evidence="6">The sequence shown here is derived from an EMBL/GenBank/DDBJ whole genome shotgun (WGS) entry which is preliminary data.</text>
</comment>
<dbReference type="AlphaFoldDB" id="A0A0N8WFZ1"/>
<evidence type="ECO:0000259" key="5">
    <source>
        <dbReference type="SMART" id="SM00903"/>
    </source>
</evidence>
<dbReference type="SUPFAM" id="SSF50475">
    <property type="entry name" value="FMN-binding split barrel"/>
    <property type="match status" value="1"/>
</dbReference>
<evidence type="ECO:0000313" key="7">
    <source>
        <dbReference type="Proteomes" id="UP000050827"/>
    </source>
</evidence>
<dbReference type="PANTHER" id="PTHR33798">
    <property type="entry name" value="FLAVOPROTEIN OXYGENASE"/>
    <property type="match status" value="1"/>
</dbReference>
<dbReference type="Gene3D" id="2.30.110.10">
    <property type="entry name" value="Electron Transport, Fmn-binding Protein, Chain A"/>
    <property type="match status" value="1"/>
</dbReference>
<dbReference type="RefSeq" id="WP_055394461.1">
    <property type="nucleotide sequence ID" value="NZ_LCTZ01000002.1"/>
</dbReference>
<keyword evidence="3" id="KW-0288">FMN</keyword>
<comment type="similarity">
    <text evidence="4">Belongs to the flavoredoxin family.</text>
</comment>
<evidence type="ECO:0000256" key="4">
    <source>
        <dbReference type="ARBA" id="ARBA00038054"/>
    </source>
</evidence>
<dbReference type="Pfam" id="PF01613">
    <property type="entry name" value="Flavin_Reduct"/>
    <property type="match status" value="1"/>
</dbReference>
<dbReference type="EMBL" id="LCTZ01000002">
    <property type="protein sequence ID" value="KQC30043.1"/>
    <property type="molecule type" value="Genomic_DNA"/>
</dbReference>
<comment type="cofactor">
    <cofactor evidence="1">
        <name>FMN</name>
        <dbReference type="ChEBI" id="CHEBI:58210"/>
    </cofactor>
</comment>
<evidence type="ECO:0000256" key="3">
    <source>
        <dbReference type="ARBA" id="ARBA00022643"/>
    </source>
</evidence>
<evidence type="ECO:0000256" key="1">
    <source>
        <dbReference type="ARBA" id="ARBA00001917"/>
    </source>
</evidence>
<protein>
    <submittedName>
        <fullName evidence="6">Flavin reductase</fullName>
    </submittedName>
</protein>